<feature type="domain" description="DUF4485" evidence="3">
    <location>
        <begin position="6"/>
        <end position="85"/>
    </location>
</feature>
<reference evidence="4 5" key="1">
    <citation type="submission" date="2019-05" db="EMBL/GenBank/DDBJ databases">
        <title>The compact genome of Giardia muris reveals important steps in the evolution of intestinal protozoan parasites.</title>
        <authorList>
            <person name="Xu F."/>
            <person name="Jimenez-Gonzalez A."/>
            <person name="Einarsson E."/>
            <person name="Astvaldsson A."/>
            <person name="Peirasmaki D."/>
            <person name="Eckmann L."/>
            <person name="Andersson J.O."/>
            <person name="Svard S.G."/>
            <person name="Jerlstrom-Hultqvist J."/>
        </authorList>
    </citation>
    <scope>NUCLEOTIDE SEQUENCE [LARGE SCALE GENOMIC DNA]</scope>
    <source>
        <strain evidence="4 5">Roberts-Thomson</strain>
    </source>
</reference>
<dbReference type="EMBL" id="VDLU01000001">
    <property type="protein sequence ID" value="TNJ29543.1"/>
    <property type="molecule type" value="Genomic_DNA"/>
</dbReference>
<sequence>MSVDDQRLPEVLQMIREQLARYRGTNKVIIEHWVDKLSEPQHHVAWRRNALLYALYLLDMLSRHEIEEPFSRRPPDGPLPTIPSHLKNRYSRLSTTLLAGGYRQPSTSMGVERSQSLRKSLESSIHQQTLHPGQGKQRPTSAAITPDPVKALVRRIYTMEGEDQLESSLPNITIPSSTSSMSGTALYMPSVPLRSADKESKELASAHERIRELEAELTRTQQELASLRDAVLAMNAEDNEFEANASRICTAILAACKG</sequence>
<proteinExistence type="predicted"/>
<dbReference type="Proteomes" id="UP000315496">
    <property type="component" value="Chromosome 1"/>
</dbReference>
<evidence type="ECO:0000313" key="4">
    <source>
        <dbReference type="EMBL" id="TNJ29543.1"/>
    </source>
</evidence>
<dbReference type="Pfam" id="PF14846">
    <property type="entry name" value="DUF4485"/>
    <property type="match status" value="1"/>
</dbReference>
<dbReference type="OrthoDB" id="10252197at2759"/>
<name>A0A4Z1T660_GIAMU</name>
<dbReference type="AlphaFoldDB" id="A0A4Z1T660"/>
<dbReference type="VEuPathDB" id="GiardiaDB:GMRT_11663"/>
<evidence type="ECO:0000259" key="3">
    <source>
        <dbReference type="Pfam" id="PF14846"/>
    </source>
</evidence>
<feature type="region of interest" description="Disordered" evidence="2">
    <location>
        <begin position="101"/>
        <end position="143"/>
    </location>
</feature>
<evidence type="ECO:0000256" key="1">
    <source>
        <dbReference type="SAM" id="Coils"/>
    </source>
</evidence>
<dbReference type="InterPro" id="IPR055310">
    <property type="entry name" value="CEP112"/>
</dbReference>
<feature type="coiled-coil region" evidence="1">
    <location>
        <begin position="196"/>
        <end position="237"/>
    </location>
</feature>
<protein>
    <recommendedName>
        <fullName evidence="3">DUF4485 domain-containing protein</fullName>
    </recommendedName>
</protein>
<organism evidence="4 5">
    <name type="scientific">Giardia muris</name>
    <dbReference type="NCBI Taxonomy" id="5742"/>
    <lineage>
        <taxon>Eukaryota</taxon>
        <taxon>Metamonada</taxon>
        <taxon>Diplomonadida</taxon>
        <taxon>Hexamitidae</taxon>
        <taxon>Giardiinae</taxon>
        <taxon>Giardia</taxon>
    </lineage>
</organism>
<evidence type="ECO:0000313" key="5">
    <source>
        <dbReference type="Proteomes" id="UP000315496"/>
    </source>
</evidence>
<accession>A0A4Z1T660</accession>
<keyword evidence="1" id="KW-0175">Coiled coil</keyword>
<keyword evidence="5" id="KW-1185">Reference proteome</keyword>
<evidence type="ECO:0000256" key="2">
    <source>
        <dbReference type="SAM" id="MobiDB-lite"/>
    </source>
</evidence>
<comment type="caution">
    <text evidence="4">The sequence shown here is derived from an EMBL/GenBank/DDBJ whole genome shotgun (WGS) entry which is preliminary data.</text>
</comment>
<gene>
    <name evidence="4" type="ORF">GMRT_11663</name>
</gene>
<dbReference type="InterPro" id="IPR027831">
    <property type="entry name" value="DUF4485"/>
</dbReference>
<dbReference type="PANTHER" id="PTHR18871:SF2">
    <property type="entry name" value="CENTROSOMAL PROTEIN OF 112 KDA"/>
    <property type="match status" value="1"/>
</dbReference>
<feature type="compositionally biased region" description="Polar residues" evidence="2">
    <location>
        <begin position="104"/>
        <end position="143"/>
    </location>
</feature>
<dbReference type="PANTHER" id="PTHR18871">
    <property type="entry name" value="CENTROSOMAL PROTEIN OF 112 KDA"/>
    <property type="match status" value="1"/>
</dbReference>